<dbReference type="RefSeq" id="WP_319844916.1">
    <property type="nucleotide sequence ID" value="NZ_JAXAFJ010000007.1"/>
</dbReference>
<comment type="similarity">
    <text evidence="1">Belongs to the BolA/IbaG family.</text>
</comment>
<dbReference type="Gene3D" id="3.30.300.90">
    <property type="entry name" value="BolA-like"/>
    <property type="match status" value="1"/>
</dbReference>
<dbReference type="Pfam" id="PF01722">
    <property type="entry name" value="BolA"/>
    <property type="match status" value="1"/>
</dbReference>
<reference evidence="2 3" key="1">
    <citation type="submission" date="2023-11" db="EMBL/GenBank/DDBJ databases">
        <authorList>
            <person name="Bao R."/>
        </authorList>
    </citation>
    <scope>NUCLEOTIDE SEQUENCE [LARGE SCALE GENOMIC DNA]</scope>
    <source>
        <strain evidence="2 3">PJ23</strain>
    </source>
</reference>
<dbReference type="PIRSF" id="PIRSF003113">
    <property type="entry name" value="BolA"/>
    <property type="match status" value="1"/>
</dbReference>
<dbReference type="InterPro" id="IPR036065">
    <property type="entry name" value="BolA-like_sf"/>
</dbReference>
<comment type="caution">
    <text evidence="2">The sequence shown here is derived from an EMBL/GenBank/DDBJ whole genome shotgun (WGS) entry which is preliminary data.</text>
</comment>
<protein>
    <submittedName>
        <fullName evidence="2">BolA family protein</fullName>
    </submittedName>
</protein>
<dbReference type="InterPro" id="IPR002634">
    <property type="entry name" value="BolA"/>
</dbReference>
<keyword evidence="3" id="KW-1185">Reference proteome</keyword>
<proteinExistence type="inferred from homology"/>
<dbReference type="PANTHER" id="PTHR46230:SF7">
    <property type="entry name" value="BOLA-LIKE PROTEIN 1"/>
    <property type="match status" value="1"/>
</dbReference>
<gene>
    <name evidence="2" type="ORF">SCD90_12010</name>
</gene>
<dbReference type="SUPFAM" id="SSF82657">
    <property type="entry name" value="BolA-like"/>
    <property type="match status" value="1"/>
</dbReference>
<evidence type="ECO:0000313" key="3">
    <source>
        <dbReference type="Proteomes" id="UP001274321"/>
    </source>
</evidence>
<evidence type="ECO:0000313" key="2">
    <source>
        <dbReference type="EMBL" id="MDX6806790.1"/>
    </source>
</evidence>
<evidence type="ECO:0000256" key="1">
    <source>
        <dbReference type="RuleBase" id="RU003860"/>
    </source>
</evidence>
<name>A0ABU4RT17_9HYPH</name>
<dbReference type="EMBL" id="JAXAFJ010000007">
    <property type="protein sequence ID" value="MDX6806790.1"/>
    <property type="molecule type" value="Genomic_DNA"/>
</dbReference>
<organism evidence="2 3">
    <name type="scientific">Terrihabitans rhizophilus</name>
    <dbReference type="NCBI Taxonomy" id="3092662"/>
    <lineage>
        <taxon>Bacteria</taxon>
        <taxon>Pseudomonadati</taxon>
        <taxon>Pseudomonadota</taxon>
        <taxon>Alphaproteobacteria</taxon>
        <taxon>Hyphomicrobiales</taxon>
        <taxon>Terrihabitans</taxon>
    </lineage>
</organism>
<dbReference type="PANTHER" id="PTHR46230">
    <property type="match status" value="1"/>
</dbReference>
<sequence>MTQQDMRGRIQAKLEAAFAPVALEVIDESHQHAGHGGARPGGETHYRVRIASSAFAGKSRVEIHRSINTALAAELQERVHALAIEARAA</sequence>
<accession>A0ABU4RT17</accession>
<dbReference type="Proteomes" id="UP001274321">
    <property type="component" value="Unassembled WGS sequence"/>
</dbReference>